<dbReference type="OMA" id="TSHRCAF"/>
<accession>C1MZX6</accession>
<dbReference type="InterPro" id="IPR050190">
    <property type="entry name" value="UPF0213_domain"/>
</dbReference>
<dbReference type="SUPFAM" id="SSF82771">
    <property type="entry name" value="GIY-YIG endonuclease"/>
    <property type="match status" value="1"/>
</dbReference>
<dbReference type="PANTHER" id="PTHR34477:SF1">
    <property type="entry name" value="UPF0213 PROTEIN YHBQ"/>
    <property type="match status" value="1"/>
</dbReference>
<dbReference type="PANTHER" id="PTHR34477">
    <property type="entry name" value="UPF0213 PROTEIN YHBQ"/>
    <property type="match status" value="1"/>
</dbReference>
<evidence type="ECO:0000313" key="3">
    <source>
        <dbReference type="EMBL" id="EEH54680.1"/>
    </source>
</evidence>
<dbReference type="Gene3D" id="3.40.1440.10">
    <property type="entry name" value="GIY-YIG endonuclease"/>
    <property type="match status" value="1"/>
</dbReference>
<dbReference type="KEGG" id="mpp:MICPUCDRAFT_41407"/>
<keyword evidence="4" id="KW-1185">Reference proteome</keyword>
<dbReference type="Pfam" id="PF01541">
    <property type="entry name" value="GIY-YIG"/>
    <property type="match status" value="1"/>
</dbReference>
<evidence type="ECO:0000256" key="1">
    <source>
        <dbReference type="SAM" id="MobiDB-lite"/>
    </source>
</evidence>
<evidence type="ECO:0000259" key="2">
    <source>
        <dbReference type="PROSITE" id="PS50164"/>
    </source>
</evidence>
<feature type="compositionally biased region" description="Basic and acidic residues" evidence="1">
    <location>
        <begin position="110"/>
        <end position="133"/>
    </location>
</feature>
<sequence length="145" mass="15636">MPAIAAAGGWRVYIVETKSGKLYTGITVDVRRRLEQHAGARAGGAKALRGDPPARLRYVERAADRAEASRREFELKRMRADEKRALLAAAAAANGGGALNDAELAALDPLRGDGDDAAAAKKEEKEDGEEKTSHRCAFLKEYVDE</sequence>
<dbReference type="AlphaFoldDB" id="C1MZX6"/>
<dbReference type="Proteomes" id="UP000001876">
    <property type="component" value="Unassembled WGS sequence"/>
</dbReference>
<gene>
    <name evidence="3" type="ORF">MICPUCDRAFT_41407</name>
</gene>
<feature type="domain" description="GIY-YIG" evidence="2">
    <location>
        <begin position="8"/>
        <end position="85"/>
    </location>
</feature>
<name>C1MZX6_MICPC</name>
<dbReference type="RefSeq" id="XP_003061030.1">
    <property type="nucleotide sequence ID" value="XM_003060984.1"/>
</dbReference>
<dbReference type="OrthoDB" id="24645at2759"/>
<dbReference type="InterPro" id="IPR000305">
    <property type="entry name" value="GIY-YIG_endonuc"/>
</dbReference>
<dbReference type="GeneID" id="9686469"/>
<evidence type="ECO:0000313" key="4">
    <source>
        <dbReference type="Proteomes" id="UP000001876"/>
    </source>
</evidence>
<proteinExistence type="predicted"/>
<feature type="region of interest" description="Disordered" evidence="1">
    <location>
        <begin position="110"/>
        <end position="135"/>
    </location>
</feature>
<dbReference type="InterPro" id="IPR035901">
    <property type="entry name" value="GIY-YIG_endonuc_sf"/>
</dbReference>
<dbReference type="PROSITE" id="PS50164">
    <property type="entry name" value="GIY_YIG"/>
    <property type="match status" value="1"/>
</dbReference>
<reference evidence="3 4" key="1">
    <citation type="journal article" date="2009" name="Science">
        <title>Green evolution and dynamic adaptations revealed by genomes of the marine picoeukaryotes Micromonas.</title>
        <authorList>
            <person name="Worden A.Z."/>
            <person name="Lee J.H."/>
            <person name="Mock T."/>
            <person name="Rouze P."/>
            <person name="Simmons M.P."/>
            <person name="Aerts A.L."/>
            <person name="Allen A.E."/>
            <person name="Cuvelier M.L."/>
            <person name="Derelle E."/>
            <person name="Everett M.V."/>
            <person name="Foulon E."/>
            <person name="Grimwood J."/>
            <person name="Gundlach H."/>
            <person name="Henrissat B."/>
            <person name="Napoli C."/>
            <person name="McDonald S.M."/>
            <person name="Parker M.S."/>
            <person name="Rombauts S."/>
            <person name="Salamov A."/>
            <person name="Von Dassow P."/>
            <person name="Badger J.H."/>
            <person name="Coutinho P.M."/>
            <person name="Demir E."/>
            <person name="Dubchak I."/>
            <person name="Gentemann C."/>
            <person name="Eikrem W."/>
            <person name="Gready J.E."/>
            <person name="John U."/>
            <person name="Lanier W."/>
            <person name="Lindquist E.A."/>
            <person name="Lucas S."/>
            <person name="Mayer K.F."/>
            <person name="Moreau H."/>
            <person name="Not F."/>
            <person name="Otillar R."/>
            <person name="Panaud O."/>
            <person name="Pangilinan J."/>
            <person name="Paulsen I."/>
            <person name="Piegu B."/>
            <person name="Poliakov A."/>
            <person name="Robbens S."/>
            <person name="Schmutz J."/>
            <person name="Toulza E."/>
            <person name="Wyss T."/>
            <person name="Zelensky A."/>
            <person name="Zhou K."/>
            <person name="Armbrust E.V."/>
            <person name="Bhattacharya D."/>
            <person name="Goodenough U.W."/>
            <person name="Van de Peer Y."/>
            <person name="Grigoriev I.V."/>
        </authorList>
    </citation>
    <scope>NUCLEOTIDE SEQUENCE [LARGE SCALE GENOMIC DNA]</scope>
    <source>
        <strain evidence="3 4">CCMP1545</strain>
    </source>
</reference>
<organism evidence="4">
    <name type="scientific">Micromonas pusilla (strain CCMP1545)</name>
    <name type="common">Picoplanktonic green alga</name>
    <dbReference type="NCBI Taxonomy" id="564608"/>
    <lineage>
        <taxon>Eukaryota</taxon>
        <taxon>Viridiplantae</taxon>
        <taxon>Chlorophyta</taxon>
        <taxon>Mamiellophyceae</taxon>
        <taxon>Mamiellales</taxon>
        <taxon>Mamiellaceae</taxon>
        <taxon>Micromonas</taxon>
    </lineage>
</organism>
<dbReference type="EMBL" id="GG663743">
    <property type="protein sequence ID" value="EEH54680.1"/>
    <property type="molecule type" value="Genomic_DNA"/>
</dbReference>
<protein>
    <submittedName>
        <fullName evidence="3">Predicted protein</fullName>
    </submittedName>
</protein>